<evidence type="ECO:0000256" key="1">
    <source>
        <dbReference type="SAM" id="MobiDB-lite"/>
    </source>
</evidence>
<evidence type="ECO:0000313" key="3">
    <source>
        <dbReference type="Proteomes" id="UP000632766"/>
    </source>
</evidence>
<dbReference type="EMBL" id="JAECZC010000056">
    <property type="protein sequence ID" value="MBH8565193.1"/>
    <property type="molecule type" value="Genomic_DNA"/>
</dbReference>
<protein>
    <submittedName>
        <fullName evidence="2">Uncharacterized protein</fullName>
    </submittedName>
</protein>
<organism evidence="2 3">
    <name type="scientific">Amazonocrinis nigriterrae CENA67</name>
    <dbReference type="NCBI Taxonomy" id="2794033"/>
    <lineage>
        <taxon>Bacteria</taxon>
        <taxon>Bacillati</taxon>
        <taxon>Cyanobacteriota</taxon>
        <taxon>Cyanophyceae</taxon>
        <taxon>Nostocales</taxon>
        <taxon>Nostocaceae</taxon>
        <taxon>Amazonocrinis</taxon>
        <taxon>Amazonocrinis nigriterrae</taxon>
    </lineage>
</organism>
<evidence type="ECO:0000313" key="2">
    <source>
        <dbReference type="EMBL" id="MBH8565193.1"/>
    </source>
</evidence>
<gene>
    <name evidence="2" type="ORF">I8748_23920</name>
</gene>
<sequence length="76" mass="8518">MAQEQKFPQVPGKDSDKSTPNRKPIKHILIGSPKVVTSTIHYLQVIGYANVNDWSQPQQTGNPDEVMSILVRYILA</sequence>
<keyword evidence="3" id="KW-1185">Reference proteome</keyword>
<reference evidence="2 3" key="1">
    <citation type="journal article" date="2021" name="Int. J. Syst. Evol. Microbiol.">
        <title>Amazonocrinis nigriterrae gen. nov., sp. nov., Atlanticothrix silvestris gen. nov., sp. nov. and Dendronalium phyllosphericum gen. nov., sp. nov., nostocacean cyanobacteria from Brazilian environments.</title>
        <authorList>
            <person name="Alvarenga D.O."/>
            <person name="Andreote A.P.D."/>
            <person name="Branco L.H.Z."/>
            <person name="Delbaje E."/>
            <person name="Cruz R.B."/>
            <person name="Varani A.M."/>
            <person name="Fiore M.F."/>
        </authorList>
    </citation>
    <scope>NUCLEOTIDE SEQUENCE [LARGE SCALE GENOMIC DNA]</scope>
    <source>
        <strain evidence="2 3">CENA67</strain>
    </source>
</reference>
<accession>A0A8J7LA70</accession>
<name>A0A8J7LA70_9NOST</name>
<feature type="region of interest" description="Disordered" evidence="1">
    <location>
        <begin position="1"/>
        <end position="24"/>
    </location>
</feature>
<proteinExistence type="predicted"/>
<dbReference type="AlphaFoldDB" id="A0A8J7LA70"/>
<dbReference type="RefSeq" id="WP_198126997.1">
    <property type="nucleotide sequence ID" value="NZ_JAECZC010000056.1"/>
</dbReference>
<dbReference type="Proteomes" id="UP000632766">
    <property type="component" value="Unassembled WGS sequence"/>
</dbReference>
<comment type="caution">
    <text evidence="2">The sequence shown here is derived from an EMBL/GenBank/DDBJ whole genome shotgun (WGS) entry which is preliminary data.</text>
</comment>